<dbReference type="Pfam" id="PF05048">
    <property type="entry name" value="NosD"/>
    <property type="match status" value="1"/>
</dbReference>
<protein>
    <recommendedName>
        <fullName evidence="2">Periplasmic copper-binding protein NosD beta helix domain-containing protein</fullName>
    </recommendedName>
</protein>
<evidence type="ECO:0000256" key="1">
    <source>
        <dbReference type="SAM" id="Phobius"/>
    </source>
</evidence>
<dbReference type="NCBIfam" id="TIGR03804">
    <property type="entry name" value="para_beta_helix"/>
    <property type="match status" value="2"/>
</dbReference>
<sequence>MNDHIICFWKRKQFSFFLPTGKKKANLLIRNFILLTLTLIMILTSDTYSFASEKGIIQALIDEAKPGEEITIQAGIYEEVISITKPIKINGEGVMLINTSDDIAIHIKSDHVSLSGLTVVQLTSHPESPAILIEGNDNHLSQLTINSLGTSIQLFSANRNLLEHLHIERQNPINFGEANMGSRQGNGFDLFASHENVLKNNTMINLLDGVYIESSRGNIIENNHAIRSRYGYHLMFAEDILLNNNSASLNITGAMIMGSSRVTISNNHFTKQSYHVHSQGLLLYDVHDSVVRGNDFSENLIGLYIERSSKNDVHENKIFANFVGIQLKRVGTHKISHNDFFTNVIQARVTDSEGNHVAENYWDTHTGLDFTGDGKSELTFQADPIFLGLVERKPPYQLLAQSPGLLFVQLLFEMNEEAILKDISPLMEPFSQQITSNKTSTLYDVFLYLSLMVLSIIIIRGGIRK</sequence>
<dbReference type="EMBL" id="LQXD01000084">
    <property type="protein sequence ID" value="OIJ19025.1"/>
    <property type="molecule type" value="Genomic_DNA"/>
</dbReference>
<dbReference type="InterPro" id="IPR011050">
    <property type="entry name" value="Pectin_lyase_fold/virulence"/>
</dbReference>
<evidence type="ECO:0000259" key="2">
    <source>
        <dbReference type="Pfam" id="PF05048"/>
    </source>
</evidence>
<evidence type="ECO:0000313" key="3">
    <source>
        <dbReference type="EMBL" id="OIJ19025.1"/>
    </source>
</evidence>
<dbReference type="InterPro" id="IPR012334">
    <property type="entry name" value="Pectin_lyas_fold"/>
</dbReference>
<keyword evidence="1" id="KW-1133">Transmembrane helix</keyword>
<feature type="transmembrane region" description="Helical" evidence="1">
    <location>
        <begin position="445"/>
        <end position="463"/>
    </location>
</feature>
<dbReference type="Gene3D" id="2.160.20.10">
    <property type="entry name" value="Single-stranded right-handed beta-helix, Pectin lyase-like"/>
    <property type="match status" value="1"/>
</dbReference>
<dbReference type="InterPro" id="IPR006626">
    <property type="entry name" value="PbH1"/>
</dbReference>
<dbReference type="RefSeq" id="WP_071317029.1">
    <property type="nucleotide sequence ID" value="NZ_CP063356.2"/>
</dbReference>
<gene>
    <name evidence="3" type="ORF">AWH56_10070</name>
</gene>
<proteinExistence type="predicted"/>
<name>A0A1S2M5W4_9BACI</name>
<keyword evidence="1" id="KW-0472">Membrane</keyword>
<dbReference type="SMART" id="SM00710">
    <property type="entry name" value="PbH1"/>
    <property type="match status" value="5"/>
</dbReference>
<organism evidence="3">
    <name type="scientific">Anaerobacillus isosaccharinicus</name>
    <dbReference type="NCBI Taxonomy" id="1532552"/>
    <lineage>
        <taxon>Bacteria</taxon>
        <taxon>Bacillati</taxon>
        <taxon>Bacillota</taxon>
        <taxon>Bacilli</taxon>
        <taxon>Bacillales</taxon>
        <taxon>Bacillaceae</taxon>
        <taxon>Anaerobacillus</taxon>
    </lineage>
</organism>
<dbReference type="OrthoDB" id="159063at2"/>
<reference evidence="3" key="1">
    <citation type="submission" date="2016-10" db="EMBL/GenBank/DDBJ databases">
        <title>Draft genome sequences of four alkaliphilic bacteria belonging to the Anaerobacillus genus.</title>
        <authorList>
            <person name="Bassil N.M."/>
            <person name="Lloyd J.R."/>
        </authorList>
    </citation>
    <scope>NUCLEOTIDE SEQUENCE [LARGE SCALE GENOMIC DNA]</scope>
    <source>
        <strain evidence="3">NB2006</strain>
    </source>
</reference>
<feature type="domain" description="Periplasmic copper-binding protein NosD beta helix" evidence="2">
    <location>
        <begin position="181"/>
        <end position="366"/>
    </location>
</feature>
<dbReference type="SUPFAM" id="SSF51126">
    <property type="entry name" value="Pectin lyase-like"/>
    <property type="match status" value="1"/>
</dbReference>
<accession>A0A1S2M5W4</accession>
<dbReference type="InterPro" id="IPR007742">
    <property type="entry name" value="NosD_dom"/>
</dbReference>
<dbReference type="InterPro" id="IPR022441">
    <property type="entry name" value="Para_beta_helix_rpt-2"/>
</dbReference>
<keyword evidence="1" id="KW-0812">Transmembrane</keyword>
<comment type="caution">
    <text evidence="3">The sequence shown here is derived from an EMBL/GenBank/DDBJ whole genome shotgun (WGS) entry which is preliminary data.</text>
</comment>
<dbReference type="AlphaFoldDB" id="A0A1S2M5W4"/>